<dbReference type="InterPro" id="IPR001584">
    <property type="entry name" value="Integrase_cat-core"/>
</dbReference>
<dbReference type="Pfam" id="PF13586">
    <property type="entry name" value="DDE_Tnp_1_2"/>
    <property type="match status" value="1"/>
</dbReference>
<dbReference type="InterPro" id="IPR012337">
    <property type="entry name" value="RNaseH-like_sf"/>
</dbReference>
<dbReference type="Pfam" id="PF13683">
    <property type="entry name" value="rve_3"/>
    <property type="match status" value="1"/>
</dbReference>
<dbReference type="PANTHER" id="PTHR47515:SF1">
    <property type="entry name" value="BLR2054 PROTEIN"/>
    <property type="match status" value="1"/>
</dbReference>
<organism evidence="2 3">
    <name type="scientific">Novacetimonas hansenii</name>
    <name type="common">Komagataeibacter hansenii</name>
    <dbReference type="NCBI Taxonomy" id="436"/>
    <lineage>
        <taxon>Bacteria</taxon>
        <taxon>Pseudomonadati</taxon>
        <taxon>Pseudomonadota</taxon>
        <taxon>Alphaproteobacteria</taxon>
        <taxon>Acetobacterales</taxon>
        <taxon>Acetobacteraceae</taxon>
        <taxon>Novacetimonas</taxon>
    </lineage>
</organism>
<name>A0ABQ0SIG3_NOVHA</name>
<protein>
    <recommendedName>
        <fullName evidence="1">Integrase catalytic domain-containing protein</fullName>
    </recommendedName>
</protein>
<dbReference type="PANTHER" id="PTHR47515">
    <property type="entry name" value="LOW CALCIUM RESPONSE LOCUS PROTEIN T"/>
    <property type="match status" value="1"/>
</dbReference>
<dbReference type="NCBIfam" id="NF033516">
    <property type="entry name" value="transpos_IS3"/>
    <property type="match status" value="1"/>
</dbReference>
<sequence>MTRMRYGYRRVHVVLRREGWDVNVKKIYRIYNELGLKLRNKTPKRRVKAKLRDDWRPAIQANETWAMDFVHDQLATGRKVRILTIVDIFSRFSPMIDPRFNYRAEDVVAVLEQVCATVGYPKTIRVDQGSEFISRDLELWAYANNVTLDFSRPGKPTDNAFIEAFNGRLRAECLNAHWFLTLADAREKLEAWRRDHNEVRPHGAIGNRTPISLHIPGDVSNSLPSNHAGNSTIRRSNLREQIRVSFDLTGGEVSDYSGADALTDLPVVTPRRLLADKGYDSDRIRETLLFRGILPVIPSRSNRKENIPCDFRCYRDRNRIERMFNKLKQFRRIATRYDKTRKSFLAFLNLAAIKLWLPSFVNRT</sequence>
<dbReference type="NCBIfam" id="NF033580">
    <property type="entry name" value="transpos_IS5_3"/>
    <property type="match status" value="1"/>
</dbReference>
<dbReference type="SUPFAM" id="SSF53098">
    <property type="entry name" value="Ribonuclease H-like"/>
    <property type="match status" value="1"/>
</dbReference>
<dbReference type="PROSITE" id="PS50994">
    <property type="entry name" value="INTEGRASE"/>
    <property type="match status" value="1"/>
</dbReference>
<evidence type="ECO:0000259" key="1">
    <source>
        <dbReference type="PROSITE" id="PS50994"/>
    </source>
</evidence>
<keyword evidence="3" id="KW-1185">Reference proteome</keyword>
<gene>
    <name evidence="2" type="ORF">GHA01_28870</name>
</gene>
<evidence type="ECO:0000313" key="2">
    <source>
        <dbReference type="EMBL" id="GEC65038.1"/>
    </source>
</evidence>
<proteinExistence type="predicted"/>
<evidence type="ECO:0000313" key="3">
    <source>
        <dbReference type="Proteomes" id="UP000319478"/>
    </source>
</evidence>
<accession>A0ABQ0SIG3</accession>
<dbReference type="EMBL" id="BJNN01000160">
    <property type="protein sequence ID" value="GEC65038.1"/>
    <property type="molecule type" value="Genomic_DNA"/>
</dbReference>
<dbReference type="InterPro" id="IPR036397">
    <property type="entry name" value="RNaseH_sf"/>
</dbReference>
<dbReference type="InterPro" id="IPR025948">
    <property type="entry name" value="HTH-like_dom"/>
</dbReference>
<feature type="domain" description="Integrase catalytic" evidence="1">
    <location>
        <begin position="53"/>
        <end position="218"/>
    </location>
</feature>
<dbReference type="InterPro" id="IPR048020">
    <property type="entry name" value="Transpos_IS3"/>
</dbReference>
<reference evidence="2 3" key="1">
    <citation type="submission" date="2019-06" db="EMBL/GenBank/DDBJ databases">
        <title>Whole genome shotgun sequence of Komagataeibacter hansenii NBRC 14820.</title>
        <authorList>
            <person name="Hosoyama A."/>
            <person name="Uohara A."/>
            <person name="Ohji S."/>
            <person name="Ichikawa N."/>
        </authorList>
    </citation>
    <scope>NUCLEOTIDE SEQUENCE [LARGE SCALE GENOMIC DNA]</scope>
    <source>
        <strain evidence="2 3">NBRC 14820</strain>
    </source>
</reference>
<dbReference type="Proteomes" id="UP000319478">
    <property type="component" value="Unassembled WGS sequence"/>
</dbReference>
<dbReference type="Gene3D" id="3.30.420.10">
    <property type="entry name" value="Ribonuclease H-like superfamily/Ribonuclease H"/>
    <property type="match status" value="1"/>
</dbReference>
<dbReference type="InterPro" id="IPR025668">
    <property type="entry name" value="Tnp_DDE_dom"/>
</dbReference>
<comment type="caution">
    <text evidence="2">The sequence shown here is derived from an EMBL/GenBank/DDBJ whole genome shotgun (WGS) entry which is preliminary data.</text>
</comment>
<dbReference type="Pfam" id="PF13276">
    <property type="entry name" value="HTH_21"/>
    <property type="match status" value="1"/>
</dbReference>